<dbReference type="GO" id="GO:0005925">
    <property type="term" value="C:focal adhesion"/>
    <property type="evidence" value="ECO:0007669"/>
    <property type="project" value="TreeGrafter"/>
</dbReference>
<dbReference type="Gene3D" id="1.10.418.10">
    <property type="entry name" value="Calponin-like domain"/>
    <property type="match status" value="1"/>
</dbReference>
<dbReference type="FunFam" id="1.10.418.10:FF:000040">
    <property type="entry name" value="Calponin"/>
    <property type="match status" value="1"/>
</dbReference>
<protein>
    <recommendedName>
        <fullName evidence="8">Calponin</fullName>
    </recommendedName>
</protein>
<feature type="domain" description="Calponin-homology (CH)" evidence="9">
    <location>
        <begin position="28"/>
        <end position="132"/>
    </location>
</feature>
<keyword evidence="6 8" id="KW-0009">Actin-binding</keyword>
<dbReference type="Pfam" id="PF00307">
    <property type="entry name" value="CH"/>
    <property type="match status" value="1"/>
</dbReference>
<dbReference type="InterPro" id="IPR036872">
    <property type="entry name" value="CH_dom_sf"/>
</dbReference>
<comment type="similarity">
    <text evidence="1 8">Belongs to the calponin family.</text>
</comment>
<dbReference type="InterPro" id="IPR000557">
    <property type="entry name" value="Calponin_repeat"/>
</dbReference>
<dbReference type="Proteomes" id="UP001214576">
    <property type="component" value="Unassembled WGS sequence"/>
</dbReference>
<accession>A0AAD4U6C3</accession>
<dbReference type="PRINTS" id="PR00888">
    <property type="entry name" value="SM22CALPONIN"/>
</dbReference>
<dbReference type="CDD" id="cd21283">
    <property type="entry name" value="CH_CNN2"/>
    <property type="match status" value="1"/>
</dbReference>
<dbReference type="PANTHER" id="PTHR47385">
    <property type="entry name" value="CALPONIN"/>
    <property type="match status" value="1"/>
</dbReference>
<proteinExistence type="inferred from homology"/>
<keyword evidence="3" id="KW-0677">Repeat</keyword>
<sequence>MSSTQFNKGPSYGLSAEVKNRLQSKYDPQKEAELRSWIEGLTGLSVGPDFQKGLKDGIILCTLMNKLQPGSIPKINRSMQNWHQLENLSNFIKAMVSYGMNPVDLFEANDLFESGNLTQVQVSLLALAGKAKTKGLQSGVDIGVKYSEKQERNFDDATMKAGQCVIGLQMGTNKCASQSGMTAYGTRRHLYDPKNHILPPMDHSTISLQMGTNKCASQVGMTAPGTRRHIYDTKLGTDKCDNSSMSLQMGYTQGANQSGQVFGLGRQIYDPKYCHQAFPWPSEQPKEGLSLATQLLGTLLQGESLGSVLGHAQESVGSLVETAEDIAQELLELPSLGELWALLQRPHGPGGPLEAVAEALCSARGPRKPGGPSLNWYEASDLKELVGQEPVQTLWDNSLSPTCTELMGALDTHPLSRLLWRRLKPLVLGKVLFTPDTPFTRQIMAQVNRTFQELALLKDIQEVWGLLGPQLFNFLNDSANVAMLQRLLQIQDKGRRQPRPGGGARVEAFRAFLNPRSGGYNWQKAHADVGHLAVTLGRVMEVRDRPPGKTSPRGEAALLRASKEEARLRLQVQGRTLGPRTHSQVPPQCVTLDKLEAAASEAALVERALKLLSEHRFWAGIVFLGPEDSPDPAQSPGHGHVRIKIRMDIDDVARTDKIKDRFWDPGPAADPLTDLRYVWGGFVYLQDLLERAAVRVLTGTTPNAGLYLQQMPYPCYVDDA</sequence>
<dbReference type="GO" id="GO:0051015">
    <property type="term" value="F:actin filament binding"/>
    <property type="evidence" value="ECO:0007669"/>
    <property type="project" value="TreeGrafter"/>
</dbReference>
<evidence type="ECO:0000256" key="1">
    <source>
        <dbReference type="ARBA" id="ARBA00009631"/>
    </source>
</evidence>
<keyword evidence="2" id="KW-0597">Phosphoprotein</keyword>
<dbReference type="SUPFAM" id="SSF47576">
    <property type="entry name" value="Calponin-homology domain, CH-domain"/>
    <property type="match status" value="1"/>
</dbReference>
<dbReference type="AlphaFoldDB" id="A0AAD4U6C3"/>
<dbReference type="PROSITE" id="PS50021">
    <property type="entry name" value="CH"/>
    <property type="match status" value="1"/>
</dbReference>
<dbReference type="SMART" id="SM00033">
    <property type="entry name" value="CH"/>
    <property type="match status" value="1"/>
</dbReference>
<dbReference type="PRINTS" id="PR00889">
    <property type="entry name" value="CALPONIN"/>
</dbReference>
<dbReference type="InterPro" id="IPR050606">
    <property type="entry name" value="Calponin-like"/>
</dbReference>
<comment type="caution">
    <text evidence="10">The sequence shown here is derived from an EMBL/GenBank/DDBJ whole genome shotgun (WGS) entry which is preliminary data.</text>
</comment>
<evidence type="ECO:0000313" key="11">
    <source>
        <dbReference type="Proteomes" id="UP001214576"/>
    </source>
</evidence>
<dbReference type="GO" id="GO:0007015">
    <property type="term" value="P:actin filament organization"/>
    <property type="evidence" value="ECO:0007669"/>
    <property type="project" value="TreeGrafter"/>
</dbReference>
<reference evidence="10" key="1">
    <citation type="submission" date="2022-03" db="EMBL/GenBank/DDBJ databases">
        <title>Genomic analyses of argali, domestic sheep and their hybrids provide insights into chromosomal evolution, heterosis and genetic basis of agronomic traits.</title>
        <authorList>
            <person name="Li M."/>
        </authorList>
    </citation>
    <scope>NUCLEOTIDE SEQUENCE</scope>
    <source>
        <strain evidence="10">CAU-MHL-2022a</strain>
        <tissue evidence="10">Skin</tissue>
    </source>
</reference>
<organism evidence="10 11">
    <name type="scientific">Ovis ammon polii</name>
    <dbReference type="NCBI Taxonomy" id="230172"/>
    <lineage>
        <taxon>Eukaryota</taxon>
        <taxon>Metazoa</taxon>
        <taxon>Chordata</taxon>
        <taxon>Craniata</taxon>
        <taxon>Vertebrata</taxon>
        <taxon>Euteleostomi</taxon>
        <taxon>Mammalia</taxon>
        <taxon>Eutheria</taxon>
        <taxon>Laurasiatheria</taxon>
        <taxon>Artiodactyla</taxon>
        <taxon>Ruminantia</taxon>
        <taxon>Pecora</taxon>
        <taxon>Bovidae</taxon>
        <taxon>Caprinae</taxon>
        <taxon>Ovis</taxon>
    </lineage>
</organism>
<keyword evidence="5" id="KW-0007">Acetylation</keyword>
<evidence type="ECO:0000256" key="6">
    <source>
        <dbReference type="ARBA" id="ARBA00023203"/>
    </source>
</evidence>
<evidence type="ECO:0000256" key="8">
    <source>
        <dbReference type="RuleBase" id="RU361224"/>
    </source>
</evidence>
<dbReference type="GO" id="GO:0015629">
    <property type="term" value="C:actin cytoskeleton"/>
    <property type="evidence" value="ECO:0007669"/>
    <property type="project" value="TreeGrafter"/>
</dbReference>
<evidence type="ECO:0000256" key="3">
    <source>
        <dbReference type="ARBA" id="ARBA00022737"/>
    </source>
</evidence>
<evidence type="ECO:0000256" key="7">
    <source>
        <dbReference type="ARBA" id="ARBA00025109"/>
    </source>
</evidence>
<evidence type="ECO:0000256" key="4">
    <source>
        <dbReference type="ARBA" id="ARBA00022860"/>
    </source>
</evidence>
<keyword evidence="11" id="KW-1185">Reference proteome</keyword>
<dbReference type="PROSITE" id="PS51122">
    <property type="entry name" value="CALPONIN_2"/>
    <property type="match status" value="3"/>
</dbReference>
<dbReference type="GO" id="GO:0005516">
    <property type="term" value="F:calmodulin binding"/>
    <property type="evidence" value="ECO:0007669"/>
    <property type="project" value="UniProtKB-KW"/>
</dbReference>
<dbReference type="GO" id="GO:0031032">
    <property type="term" value="P:actomyosin structure organization"/>
    <property type="evidence" value="ECO:0007669"/>
    <property type="project" value="InterPro"/>
</dbReference>
<dbReference type="InterPro" id="IPR003096">
    <property type="entry name" value="SM22_calponin"/>
</dbReference>
<evidence type="ECO:0000313" key="10">
    <source>
        <dbReference type="EMBL" id="KAI4541293.1"/>
    </source>
</evidence>
<keyword evidence="4 8" id="KW-0112">Calmodulin-binding</keyword>
<dbReference type="PANTHER" id="PTHR47385:SF7">
    <property type="entry name" value="CALPONIN-2"/>
    <property type="match status" value="1"/>
</dbReference>
<evidence type="ECO:0000256" key="2">
    <source>
        <dbReference type="ARBA" id="ARBA00022553"/>
    </source>
</evidence>
<dbReference type="InterPro" id="IPR001715">
    <property type="entry name" value="CH_dom"/>
</dbReference>
<dbReference type="PROSITE" id="PS01052">
    <property type="entry name" value="CALPONIN_1"/>
    <property type="match status" value="2"/>
</dbReference>
<dbReference type="EMBL" id="JAKZEL010000008">
    <property type="protein sequence ID" value="KAI4541293.1"/>
    <property type="molecule type" value="Genomic_DNA"/>
</dbReference>
<dbReference type="InterPro" id="IPR001997">
    <property type="entry name" value="Calponin/LIMCH1"/>
</dbReference>
<evidence type="ECO:0000259" key="9">
    <source>
        <dbReference type="PROSITE" id="PS50021"/>
    </source>
</evidence>
<comment type="function">
    <text evidence="7 8">Thin filament-associated protein that is implicated in the regulation and modulation of smooth muscle contraction. It is capable of binding to actin, calmodulin and tropomyosin. The interaction of calponin with actin inhibits the actomyosin Mg-ATPase activity.</text>
</comment>
<gene>
    <name evidence="10" type="ORF">MG293_008435</name>
</gene>
<evidence type="ECO:0000256" key="5">
    <source>
        <dbReference type="ARBA" id="ARBA00022990"/>
    </source>
</evidence>
<dbReference type="Pfam" id="PF00402">
    <property type="entry name" value="Calponin"/>
    <property type="match status" value="3"/>
</dbReference>
<name>A0AAD4U6C3_OVIAM</name>